<reference evidence="1" key="1">
    <citation type="journal article" date="2023" name="Mol. Biol. Evol.">
        <title>Third-Generation Sequencing Reveals the Adaptive Role of the Epigenome in Three Deep-Sea Polychaetes.</title>
        <authorList>
            <person name="Perez M."/>
            <person name="Aroh O."/>
            <person name="Sun Y."/>
            <person name="Lan Y."/>
            <person name="Juniper S.K."/>
            <person name="Young C.R."/>
            <person name="Angers B."/>
            <person name="Qian P.Y."/>
        </authorList>
    </citation>
    <scope>NUCLEOTIDE SEQUENCE</scope>
    <source>
        <strain evidence="1">R07B-5</strain>
    </source>
</reference>
<dbReference type="Proteomes" id="UP001209878">
    <property type="component" value="Unassembled WGS sequence"/>
</dbReference>
<evidence type="ECO:0000313" key="2">
    <source>
        <dbReference type="Proteomes" id="UP001209878"/>
    </source>
</evidence>
<evidence type="ECO:0000313" key="1">
    <source>
        <dbReference type="EMBL" id="KAK2170971.1"/>
    </source>
</evidence>
<accession>A0AAD9KGL5</accession>
<dbReference type="EMBL" id="JAODUO010001119">
    <property type="protein sequence ID" value="KAK2170971.1"/>
    <property type="molecule type" value="Genomic_DNA"/>
</dbReference>
<keyword evidence="2" id="KW-1185">Reference proteome</keyword>
<proteinExistence type="predicted"/>
<dbReference type="AlphaFoldDB" id="A0AAD9KGL5"/>
<comment type="caution">
    <text evidence="1">The sequence shown here is derived from an EMBL/GenBank/DDBJ whole genome shotgun (WGS) entry which is preliminary data.</text>
</comment>
<sequence length="102" mass="11667">MYIYTTLNLLTLPIFHLSFTRMSPGSTNIYKQQCGTETTQMPIIYEQSIYLKQTLFNLISQILSDVRCLVFALISRAVFLHNVCKESVLISFVHYKASGLVP</sequence>
<organism evidence="1 2">
    <name type="scientific">Ridgeia piscesae</name>
    <name type="common">Tubeworm</name>
    <dbReference type="NCBI Taxonomy" id="27915"/>
    <lineage>
        <taxon>Eukaryota</taxon>
        <taxon>Metazoa</taxon>
        <taxon>Spiralia</taxon>
        <taxon>Lophotrochozoa</taxon>
        <taxon>Annelida</taxon>
        <taxon>Polychaeta</taxon>
        <taxon>Sedentaria</taxon>
        <taxon>Canalipalpata</taxon>
        <taxon>Sabellida</taxon>
        <taxon>Siboglinidae</taxon>
        <taxon>Ridgeia</taxon>
    </lineage>
</organism>
<gene>
    <name evidence="1" type="ORF">NP493_1117g00000</name>
</gene>
<name>A0AAD9KGL5_RIDPI</name>
<protein>
    <submittedName>
        <fullName evidence="1">Uncharacterized protein</fullName>
    </submittedName>
</protein>